<proteinExistence type="predicted"/>
<evidence type="ECO:0000256" key="1">
    <source>
        <dbReference type="SAM" id="MobiDB-lite"/>
    </source>
</evidence>
<evidence type="ECO:0000313" key="2">
    <source>
        <dbReference type="EMBL" id="CAH2088326.1"/>
    </source>
</evidence>
<feature type="region of interest" description="Disordered" evidence="1">
    <location>
        <begin position="1"/>
        <end position="27"/>
    </location>
</feature>
<dbReference type="Proteomes" id="UP001153954">
    <property type="component" value="Unassembled WGS sequence"/>
</dbReference>
<sequence>MTKRKNSNRKPFEDLGTKQKKRRSRDLTDKYSSDLVFATISKLKDEGQNNIASVIEYMVKNPESIKNLQDLITKPTSKETFSPQKSLALGLVIYLKLSKWQYITLRESAIQEGLKYLYPSYYCVQKEKNVCFPPEPKN</sequence>
<organism evidence="2 3">
    <name type="scientific">Euphydryas editha</name>
    <name type="common">Edith's checkerspot</name>
    <dbReference type="NCBI Taxonomy" id="104508"/>
    <lineage>
        <taxon>Eukaryota</taxon>
        <taxon>Metazoa</taxon>
        <taxon>Ecdysozoa</taxon>
        <taxon>Arthropoda</taxon>
        <taxon>Hexapoda</taxon>
        <taxon>Insecta</taxon>
        <taxon>Pterygota</taxon>
        <taxon>Neoptera</taxon>
        <taxon>Endopterygota</taxon>
        <taxon>Lepidoptera</taxon>
        <taxon>Glossata</taxon>
        <taxon>Ditrysia</taxon>
        <taxon>Papilionoidea</taxon>
        <taxon>Nymphalidae</taxon>
        <taxon>Nymphalinae</taxon>
        <taxon>Euphydryas</taxon>
    </lineage>
</organism>
<evidence type="ECO:0000313" key="3">
    <source>
        <dbReference type="Proteomes" id="UP001153954"/>
    </source>
</evidence>
<comment type="caution">
    <text evidence="2">The sequence shown here is derived from an EMBL/GenBank/DDBJ whole genome shotgun (WGS) entry which is preliminary data.</text>
</comment>
<keyword evidence="3" id="KW-1185">Reference proteome</keyword>
<dbReference type="EMBL" id="CAKOGL010000007">
    <property type="protein sequence ID" value="CAH2088326.1"/>
    <property type="molecule type" value="Genomic_DNA"/>
</dbReference>
<reference evidence="2" key="1">
    <citation type="submission" date="2022-03" db="EMBL/GenBank/DDBJ databases">
        <authorList>
            <person name="Tunstrom K."/>
        </authorList>
    </citation>
    <scope>NUCLEOTIDE SEQUENCE</scope>
</reference>
<accession>A0AAU9TRA9</accession>
<protein>
    <submittedName>
        <fullName evidence="2">Uncharacterized protein</fullName>
    </submittedName>
</protein>
<name>A0AAU9TRA9_EUPED</name>
<gene>
    <name evidence="2" type="ORF">EEDITHA_LOCUS4496</name>
</gene>
<dbReference type="AlphaFoldDB" id="A0AAU9TRA9"/>